<feature type="transmembrane region" description="Helical" evidence="1">
    <location>
        <begin position="65"/>
        <end position="86"/>
    </location>
</feature>
<accession>E0NT81</accession>
<evidence type="ECO:0000313" key="3">
    <source>
        <dbReference type="EMBL" id="EFM01653.1"/>
    </source>
</evidence>
<dbReference type="STRING" id="862515.HMPREF0658_1383"/>
<feature type="transmembrane region" description="Helical" evidence="1">
    <location>
        <begin position="12"/>
        <end position="32"/>
    </location>
</feature>
<evidence type="ECO:0000313" key="4">
    <source>
        <dbReference type="Proteomes" id="UP000004394"/>
    </source>
</evidence>
<dbReference type="BioCyc" id="PMAR862515-HMP:GMOO-1406-MONOMER"/>
<dbReference type="RefSeq" id="WP_006949464.1">
    <property type="nucleotide sequence ID" value="NZ_BAJI01000028.1"/>
</dbReference>
<gene>
    <name evidence="3" type="ORF">HMPREF0658_1383</name>
</gene>
<dbReference type="GO" id="GO:0016747">
    <property type="term" value="F:acyltransferase activity, transferring groups other than amino-acyl groups"/>
    <property type="evidence" value="ECO:0007669"/>
    <property type="project" value="InterPro"/>
</dbReference>
<keyword evidence="1" id="KW-1133">Transmembrane helix</keyword>
<dbReference type="EMBL" id="AEEI01000047">
    <property type="protein sequence ID" value="EFM01653.1"/>
    <property type="molecule type" value="Genomic_DNA"/>
</dbReference>
<keyword evidence="1" id="KW-0472">Membrane</keyword>
<organism evidence="3 4">
    <name type="scientific">Hoylesella marshii DSM 16973 = JCM 13450</name>
    <dbReference type="NCBI Taxonomy" id="862515"/>
    <lineage>
        <taxon>Bacteria</taxon>
        <taxon>Pseudomonadati</taxon>
        <taxon>Bacteroidota</taxon>
        <taxon>Bacteroidia</taxon>
        <taxon>Bacteroidales</taxon>
        <taxon>Prevotellaceae</taxon>
        <taxon>Hoylesella</taxon>
    </lineage>
</organism>
<sequence length="351" mass="40287">MGKGTLTKTESAALRGLAILGIVLHNYCHWLGLAVKENEYTFDLDKSHRLWWILQHPDMYLPVHLLSFFGHYGVPVFLFLSGYGLFKKYENDAERVGAWPFIRVHYLKLLRMMIVGFVLFTMLDAITPGRHPYQAWDIIAQIGMLINILPYPDHIIWPGPYWFFGLMMELYLVYRWVLYRRSPWITVALVVLCWLMQAVCMPESEALNRIRYNFTGGMLPFGAGLLYARKEVTMGKRGYAVVALLSTIAVFACGFHFHLWLWIPLFVVTGCVSMVRLLPDSLLKILSWTGSISAALFVTHPLVRKVFIPISRQGDVYAGLLLYLIPCIALAWAAEMLMKKIPTPQLKRKTP</sequence>
<feature type="transmembrane region" description="Helical" evidence="1">
    <location>
        <begin position="159"/>
        <end position="177"/>
    </location>
</feature>
<dbReference type="OrthoDB" id="128906at2"/>
<dbReference type="AlphaFoldDB" id="E0NT81"/>
<feature type="transmembrane region" description="Helical" evidence="1">
    <location>
        <begin position="106"/>
        <end position="126"/>
    </location>
</feature>
<dbReference type="Proteomes" id="UP000004394">
    <property type="component" value="Unassembled WGS sequence"/>
</dbReference>
<proteinExistence type="predicted"/>
<feature type="transmembrane region" description="Helical" evidence="1">
    <location>
        <begin position="240"/>
        <end position="265"/>
    </location>
</feature>
<evidence type="ECO:0000259" key="2">
    <source>
        <dbReference type="Pfam" id="PF01757"/>
    </source>
</evidence>
<dbReference type="HOGENOM" id="CLU_753792_0_0_10"/>
<feature type="transmembrane region" description="Helical" evidence="1">
    <location>
        <begin position="315"/>
        <end position="334"/>
    </location>
</feature>
<protein>
    <recommendedName>
        <fullName evidence="2">Acyltransferase 3 domain-containing protein</fullName>
    </recommendedName>
</protein>
<evidence type="ECO:0000256" key="1">
    <source>
        <dbReference type="SAM" id="Phobius"/>
    </source>
</evidence>
<keyword evidence="4" id="KW-1185">Reference proteome</keyword>
<feature type="domain" description="Acyltransferase 3" evidence="2">
    <location>
        <begin position="13"/>
        <end position="334"/>
    </location>
</feature>
<keyword evidence="1" id="KW-0812">Transmembrane</keyword>
<reference evidence="3" key="1">
    <citation type="submission" date="2010-07" db="EMBL/GenBank/DDBJ databases">
        <authorList>
            <person name="Muzny D."/>
            <person name="Qin X."/>
            <person name="Deng J."/>
            <person name="Jiang H."/>
            <person name="Liu Y."/>
            <person name="Qu J."/>
            <person name="Song X.-Z."/>
            <person name="Zhang L."/>
            <person name="Thornton R."/>
            <person name="Coyle M."/>
            <person name="Francisco L."/>
            <person name="Jackson L."/>
            <person name="Javaid M."/>
            <person name="Korchina V."/>
            <person name="Kovar C."/>
            <person name="Mata R."/>
            <person name="Mathew T."/>
            <person name="Ngo R."/>
            <person name="Nguyen L."/>
            <person name="Nguyen N."/>
            <person name="Okwuonu G."/>
            <person name="Ongeri F."/>
            <person name="Pham C."/>
            <person name="Simmons D."/>
            <person name="Wilczek-Boney K."/>
            <person name="Hale W."/>
            <person name="Jakkamsetti A."/>
            <person name="Pham P."/>
            <person name="Ruth R."/>
            <person name="San Lucas F."/>
            <person name="Warren J."/>
            <person name="Zhang J."/>
            <person name="Zhao Z."/>
            <person name="Zhou C."/>
            <person name="Zhu D."/>
            <person name="Lee S."/>
            <person name="Bess C."/>
            <person name="Blankenburg K."/>
            <person name="Forbes L."/>
            <person name="Fu Q."/>
            <person name="Gubbala S."/>
            <person name="Hirani K."/>
            <person name="Jayaseelan J.C."/>
            <person name="Lara F."/>
            <person name="Munidasa M."/>
            <person name="Palculict T."/>
            <person name="Patil S."/>
            <person name="Pu L.-L."/>
            <person name="Saada N."/>
            <person name="Tang L."/>
            <person name="Weissenberger G."/>
            <person name="Zhu Y."/>
            <person name="Hemphill L."/>
            <person name="Shang Y."/>
            <person name="Youmans B."/>
            <person name="Ayvaz T."/>
            <person name="Ross M."/>
            <person name="Santibanez J."/>
            <person name="Aqrawi P."/>
            <person name="Gross S."/>
            <person name="Joshi V."/>
            <person name="Fowler G."/>
            <person name="Nazareth L."/>
            <person name="Reid J."/>
            <person name="Worley K."/>
            <person name="Petrosino J."/>
            <person name="Highlander S."/>
            <person name="Gibbs R."/>
        </authorList>
    </citation>
    <scope>NUCLEOTIDE SEQUENCE [LARGE SCALE GENOMIC DNA]</scope>
    <source>
        <strain evidence="3">DSM 16973</strain>
    </source>
</reference>
<dbReference type="eggNOG" id="COG1835">
    <property type="taxonomic scope" value="Bacteria"/>
</dbReference>
<comment type="caution">
    <text evidence="3">The sequence shown here is derived from an EMBL/GenBank/DDBJ whole genome shotgun (WGS) entry which is preliminary data.</text>
</comment>
<name>E0NT81_9BACT</name>
<feature type="transmembrane region" description="Helical" evidence="1">
    <location>
        <begin position="210"/>
        <end position="228"/>
    </location>
</feature>
<dbReference type="Pfam" id="PF01757">
    <property type="entry name" value="Acyl_transf_3"/>
    <property type="match status" value="1"/>
</dbReference>
<feature type="transmembrane region" description="Helical" evidence="1">
    <location>
        <begin position="184"/>
        <end position="204"/>
    </location>
</feature>
<dbReference type="InterPro" id="IPR002656">
    <property type="entry name" value="Acyl_transf_3_dom"/>
</dbReference>
<feature type="transmembrane region" description="Helical" evidence="1">
    <location>
        <begin position="285"/>
        <end position="303"/>
    </location>
</feature>